<dbReference type="Pfam" id="PF00196">
    <property type="entry name" value="GerE"/>
    <property type="match status" value="1"/>
</dbReference>
<keyword evidence="8" id="KW-1185">Reference proteome</keyword>
<dbReference type="Proteomes" id="UP000197098">
    <property type="component" value="Chromosome"/>
</dbReference>
<dbReference type="Proteomes" id="UP000503580">
    <property type="component" value="Chromosome"/>
</dbReference>
<feature type="domain" description="HTH luxR-type" evidence="4">
    <location>
        <begin position="149"/>
        <end position="214"/>
    </location>
</feature>
<reference evidence="5 7" key="1">
    <citation type="submission" date="2017-06" db="EMBL/GenBank/DDBJ databases">
        <title>Origin of plasmid-mediated fosfomycin resistance gene fosA3.</title>
        <authorList>
            <person name="Ito R."/>
            <person name="Pacey M.P."/>
            <person name="Doi Y."/>
        </authorList>
    </citation>
    <scope>NUCLEOTIDE SEQUENCE [LARGE SCALE GENOMIC DNA]</scope>
    <source>
        <strain evidence="5 7">YDC799</strain>
    </source>
</reference>
<accession>A0A6G9RLX8</accession>
<dbReference type="PROSITE" id="PS00622">
    <property type="entry name" value="HTH_LUXR_1"/>
    <property type="match status" value="1"/>
</dbReference>
<gene>
    <name evidence="6" type="primary">csgD</name>
    <name evidence="5" type="ORF">CEW81_14640</name>
    <name evidence="6" type="ORF">GY169_14395</name>
</gene>
<protein>
    <submittedName>
        <fullName evidence="5">Transcriptional regulator CsgD</fullName>
    </submittedName>
</protein>
<keyword evidence="2" id="KW-0238">DNA-binding</keyword>
<evidence type="ECO:0000313" key="8">
    <source>
        <dbReference type="Proteomes" id="UP000503580"/>
    </source>
</evidence>
<dbReference type="PANTHER" id="PTHR44688">
    <property type="entry name" value="DNA-BINDING TRANSCRIPTIONAL ACTIVATOR DEVR_DOSR"/>
    <property type="match status" value="1"/>
</dbReference>
<dbReference type="KEGG" id="kgn:GY169_14395"/>
<dbReference type="GO" id="GO:0006355">
    <property type="term" value="P:regulation of DNA-templated transcription"/>
    <property type="evidence" value="ECO:0007669"/>
    <property type="project" value="InterPro"/>
</dbReference>
<evidence type="ECO:0000259" key="4">
    <source>
        <dbReference type="PROSITE" id="PS50043"/>
    </source>
</evidence>
<keyword evidence="1" id="KW-0805">Transcription regulation</keyword>
<dbReference type="InterPro" id="IPR016032">
    <property type="entry name" value="Sig_transdc_resp-reg_C-effctor"/>
</dbReference>
<dbReference type="InterPro" id="IPR000792">
    <property type="entry name" value="Tscrpt_reg_LuxR_C"/>
</dbReference>
<evidence type="ECO:0000256" key="2">
    <source>
        <dbReference type="ARBA" id="ARBA00023125"/>
    </source>
</evidence>
<dbReference type="AlphaFoldDB" id="A0A248KJZ4"/>
<dbReference type="GO" id="GO:0003677">
    <property type="term" value="F:DNA binding"/>
    <property type="evidence" value="ECO:0007669"/>
    <property type="project" value="UniProtKB-KW"/>
</dbReference>
<dbReference type="PRINTS" id="PR00038">
    <property type="entry name" value="HTHLUXR"/>
</dbReference>
<dbReference type="Gene3D" id="1.10.10.10">
    <property type="entry name" value="Winged helix-like DNA-binding domain superfamily/Winged helix DNA-binding domain"/>
    <property type="match status" value="1"/>
</dbReference>
<dbReference type="RefSeq" id="WP_163448798.1">
    <property type="nucleotide sequence ID" value="NZ_CP050321.1"/>
</dbReference>
<keyword evidence="3" id="KW-0804">Transcription</keyword>
<dbReference type="NCBIfam" id="NF007505">
    <property type="entry name" value="PRK10100.1"/>
    <property type="match status" value="1"/>
</dbReference>
<dbReference type="PANTHER" id="PTHR44688:SF16">
    <property type="entry name" value="DNA-BINDING TRANSCRIPTIONAL ACTIVATOR DEVR_DOSR"/>
    <property type="match status" value="1"/>
</dbReference>
<dbReference type="FunFam" id="1.10.10.10:FF:000153">
    <property type="entry name" value="LuxR family transcriptional regulator"/>
    <property type="match status" value="1"/>
</dbReference>
<proteinExistence type="predicted"/>
<name>A0A248KJZ4_9ENTR</name>
<evidence type="ECO:0000313" key="7">
    <source>
        <dbReference type="Proteomes" id="UP000197098"/>
    </source>
</evidence>
<dbReference type="InterPro" id="IPR036388">
    <property type="entry name" value="WH-like_DNA-bd_sf"/>
</dbReference>
<dbReference type="Gene3D" id="3.40.50.2300">
    <property type="match status" value="1"/>
</dbReference>
<dbReference type="CDD" id="cd06170">
    <property type="entry name" value="LuxR_C_like"/>
    <property type="match status" value="1"/>
</dbReference>
<dbReference type="SUPFAM" id="SSF46894">
    <property type="entry name" value="C-terminal effector domain of the bipartite response regulators"/>
    <property type="match status" value="1"/>
</dbReference>
<evidence type="ECO:0000313" key="6">
    <source>
        <dbReference type="EMBL" id="QIR27920.1"/>
    </source>
</evidence>
<evidence type="ECO:0000256" key="1">
    <source>
        <dbReference type="ARBA" id="ARBA00023015"/>
    </source>
</evidence>
<dbReference type="EMBL" id="CP050321">
    <property type="protein sequence ID" value="QIR27920.1"/>
    <property type="molecule type" value="Genomic_DNA"/>
</dbReference>
<dbReference type="EMBL" id="CP022114">
    <property type="protein sequence ID" value="ASG63596.1"/>
    <property type="molecule type" value="Genomic_DNA"/>
</dbReference>
<evidence type="ECO:0000256" key="3">
    <source>
        <dbReference type="ARBA" id="ARBA00023163"/>
    </source>
</evidence>
<evidence type="ECO:0000313" key="5">
    <source>
        <dbReference type="EMBL" id="ASG63596.1"/>
    </source>
</evidence>
<sequence length="216" mass="25186">MPKETEQVHNDILLLITRPSLQATALVHQLKTSLPINVKIQNVQRMLEQPDAERILVLFDLSESDKKRTLLWQSELRRLREKVKVLLINMPEDYHFHEVESWFGISAVFHLSVDEQTLVNGIRNVMNGGCHFPHDLTSYLINQSGSYRYHDDTSGLTQREKDILNKLRMGASNIEIARLLFISENTVKTHLYNLFRKISVKNRTQAVTWANENLRR</sequence>
<accession>A0A248KJZ4</accession>
<organism evidence="5 7">
    <name type="scientific">Kluyvera genomosp. 3</name>
    <dbReference type="NCBI Taxonomy" id="2774055"/>
    <lineage>
        <taxon>Bacteria</taxon>
        <taxon>Pseudomonadati</taxon>
        <taxon>Pseudomonadota</taxon>
        <taxon>Gammaproteobacteria</taxon>
        <taxon>Enterobacterales</taxon>
        <taxon>Enterobacteriaceae</taxon>
        <taxon>Kluyvera</taxon>
    </lineage>
</organism>
<dbReference type="SMART" id="SM00421">
    <property type="entry name" value="HTH_LUXR"/>
    <property type="match status" value="1"/>
</dbReference>
<reference evidence="6 8" key="2">
    <citation type="submission" date="2020-02" db="EMBL/GenBank/DDBJ databases">
        <title>Whole genome PO2S7.</title>
        <authorList>
            <person name="Singha K.M."/>
        </authorList>
    </citation>
    <scope>NUCLEOTIDE SEQUENCE [LARGE SCALE GENOMIC DNA]</scope>
    <source>
        <strain evidence="6 8">PO2S7</strain>
    </source>
</reference>
<dbReference type="PROSITE" id="PS50043">
    <property type="entry name" value="HTH_LUXR_2"/>
    <property type="match status" value="1"/>
</dbReference>